<evidence type="ECO:0000256" key="7">
    <source>
        <dbReference type="ARBA" id="ARBA00022741"/>
    </source>
</evidence>
<dbReference type="PROSITE" id="PS00843">
    <property type="entry name" value="DALA_DALA_LIGASE_1"/>
    <property type="match status" value="1"/>
</dbReference>
<organism evidence="18 19">
    <name type="scientific">Anseongella ginsenosidimutans</name>
    <dbReference type="NCBI Taxonomy" id="496056"/>
    <lineage>
        <taxon>Bacteria</taxon>
        <taxon>Pseudomonadati</taxon>
        <taxon>Bacteroidota</taxon>
        <taxon>Sphingobacteriia</taxon>
        <taxon>Sphingobacteriales</taxon>
        <taxon>Sphingobacteriaceae</taxon>
        <taxon>Anseongella</taxon>
    </lineage>
</organism>
<evidence type="ECO:0000256" key="16">
    <source>
        <dbReference type="PROSITE-ProRule" id="PRU00409"/>
    </source>
</evidence>
<dbReference type="InterPro" id="IPR016185">
    <property type="entry name" value="PreATP-grasp_dom_sf"/>
</dbReference>
<evidence type="ECO:0000259" key="17">
    <source>
        <dbReference type="PROSITE" id="PS50975"/>
    </source>
</evidence>
<dbReference type="EMBL" id="SMAD01000003">
    <property type="protein sequence ID" value="TCS88405.1"/>
    <property type="molecule type" value="Genomic_DNA"/>
</dbReference>
<comment type="cofactor">
    <cofactor evidence="15">
        <name>Mg(2+)</name>
        <dbReference type="ChEBI" id="CHEBI:18420"/>
    </cofactor>
    <cofactor evidence="15">
        <name>Mn(2+)</name>
        <dbReference type="ChEBI" id="CHEBI:29035"/>
    </cofactor>
    <text evidence="15">Binds 2 magnesium or manganese ions per subunit.</text>
</comment>
<dbReference type="InterPro" id="IPR011761">
    <property type="entry name" value="ATP-grasp"/>
</dbReference>
<evidence type="ECO:0000256" key="5">
    <source>
        <dbReference type="ARBA" id="ARBA00022490"/>
    </source>
</evidence>
<dbReference type="Proteomes" id="UP000295807">
    <property type="component" value="Unassembled WGS sequence"/>
</dbReference>
<comment type="caution">
    <text evidence="18">The sequence shown here is derived from an EMBL/GenBank/DDBJ whole genome shotgun (WGS) entry which is preliminary data.</text>
</comment>
<dbReference type="RefSeq" id="WP_132128613.1">
    <property type="nucleotide sequence ID" value="NZ_CP042432.1"/>
</dbReference>
<comment type="cofactor">
    <cofactor evidence="1">
        <name>Mn(2+)</name>
        <dbReference type="ChEBI" id="CHEBI:29035"/>
    </cofactor>
</comment>
<comment type="function">
    <text evidence="13">Cell wall formation.</text>
</comment>
<evidence type="ECO:0000256" key="3">
    <source>
        <dbReference type="ARBA" id="ARBA00010871"/>
    </source>
</evidence>
<keyword evidence="10 13" id="KW-0573">Peptidoglycan synthesis</keyword>
<dbReference type="InterPro" id="IPR000291">
    <property type="entry name" value="D-Ala_lig_Van_CS"/>
</dbReference>
<dbReference type="NCBIfam" id="TIGR01205">
    <property type="entry name" value="D_ala_D_alaTIGR"/>
    <property type="match status" value="1"/>
</dbReference>
<keyword evidence="15" id="KW-0460">Magnesium</keyword>
<feature type="domain" description="ATP-grasp" evidence="17">
    <location>
        <begin position="122"/>
        <end position="324"/>
    </location>
</feature>
<dbReference type="InterPro" id="IPR011095">
    <property type="entry name" value="Dala_Dala_lig_C"/>
</dbReference>
<dbReference type="PIRSF" id="PIRSF039102">
    <property type="entry name" value="Ddl/VanB"/>
    <property type="match status" value="1"/>
</dbReference>
<keyword evidence="6 13" id="KW-0436">Ligase</keyword>
<protein>
    <recommendedName>
        <fullName evidence="4 13">D-alanine--D-alanine ligase</fullName>
        <ecNumber evidence="4 13">6.3.2.4</ecNumber>
    </recommendedName>
    <alternativeName>
        <fullName evidence="13">D-Ala-D-Ala ligase</fullName>
    </alternativeName>
    <alternativeName>
        <fullName evidence="13">D-alanylalanine synthetase</fullName>
    </alternativeName>
</protein>
<comment type="catalytic activity">
    <reaction evidence="12 13">
        <text>2 D-alanine + ATP = D-alanyl-D-alanine + ADP + phosphate + H(+)</text>
        <dbReference type="Rhea" id="RHEA:11224"/>
        <dbReference type="ChEBI" id="CHEBI:15378"/>
        <dbReference type="ChEBI" id="CHEBI:30616"/>
        <dbReference type="ChEBI" id="CHEBI:43474"/>
        <dbReference type="ChEBI" id="CHEBI:57416"/>
        <dbReference type="ChEBI" id="CHEBI:57822"/>
        <dbReference type="ChEBI" id="CHEBI:456216"/>
        <dbReference type="EC" id="6.3.2.4"/>
    </reaction>
</comment>
<evidence type="ECO:0000256" key="4">
    <source>
        <dbReference type="ARBA" id="ARBA00012216"/>
    </source>
</evidence>
<feature type="active site" evidence="14">
    <location>
        <position position="15"/>
    </location>
</feature>
<dbReference type="InterPro" id="IPR011127">
    <property type="entry name" value="Dala_Dala_lig_N"/>
</dbReference>
<keyword evidence="19" id="KW-1185">Reference proteome</keyword>
<dbReference type="Gene3D" id="3.40.50.20">
    <property type="match status" value="1"/>
</dbReference>
<dbReference type="PANTHER" id="PTHR23132">
    <property type="entry name" value="D-ALANINE--D-ALANINE LIGASE"/>
    <property type="match status" value="1"/>
</dbReference>
<feature type="active site" evidence="14">
    <location>
        <position position="302"/>
    </location>
</feature>
<evidence type="ECO:0000256" key="6">
    <source>
        <dbReference type="ARBA" id="ARBA00022598"/>
    </source>
</evidence>
<evidence type="ECO:0000256" key="13">
    <source>
        <dbReference type="HAMAP-Rule" id="MF_00047"/>
    </source>
</evidence>
<dbReference type="UniPathway" id="UPA00219"/>
<proteinExistence type="inferred from homology"/>
<feature type="binding site" evidence="15">
    <location>
        <position position="291"/>
    </location>
    <ligand>
        <name>Mg(2+)</name>
        <dbReference type="ChEBI" id="CHEBI:18420"/>
        <label>1</label>
    </ligand>
</feature>
<evidence type="ECO:0000256" key="11">
    <source>
        <dbReference type="ARBA" id="ARBA00023316"/>
    </source>
</evidence>
<dbReference type="PROSITE" id="PS50975">
    <property type="entry name" value="ATP_GRASP"/>
    <property type="match status" value="1"/>
</dbReference>
<evidence type="ECO:0000256" key="12">
    <source>
        <dbReference type="ARBA" id="ARBA00047614"/>
    </source>
</evidence>
<dbReference type="InterPro" id="IPR013815">
    <property type="entry name" value="ATP_grasp_subdomain_1"/>
</dbReference>
<evidence type="ECO:0000256" key="14">
    <source>
        <dbReference type="PIRSR" id="PIRSR039102-1"/>
    </source>
</evidence>
<feature type="binding site" evidence="15">
    <location>
        <position position="291"/>
    </location>
    <ligand>
        <name>Mg(2+)</name>
        <dbReference type="ChEBI" id="CHEBI:18420"/>
        <label>2</label>
    </ligand>
</feature>
<dbReference type="GO" id="GO:0005524">
    <property type="term" value="F:ATP binding"/>
    <property type="evidence" value="ECO:0007669"/>
    <property type="project" value="UniProtKB-UniRule"/>
</dbReference>
<evidence type="ECO:0000256" key="2">
    <source>
        <dbReference type="ARBA" id="ARBA00004496"/>
    </source>
</evidence>
<dbReference type="InterPro" id="IPR005905">
    <property type="entry name" value="D_ala_D_ala"/>
</dbReference>
<dbReference type="EC" id="6.3.2.4" evidence="4 13"/>
<comment type="subcellular location">
    <subcellularLocation>
        <location evidence="2 13">Cytoplasm</location>
    </subcellularLocation>
</comment>
<keyword evidence="15" id="KW-0479">Metal-binding</keyword>
<dbReference type="GO" id="GO:0071555">
    <property type="term" value="P:cell wall organization"/>
    <property type="evidence" value="ECO:0007669"/>
    <property type="project" value="UniProtKB-KW"/>
</dbReference>
<evidence type="ECO:0000256" key="8">
    <source>
        <dbReference type="ARBA" id="ARBA00022840"/>
    </source>
</evidence>
<dbReference type="GO" id="GO:0009252">
    <property type="term" value="P:peptidoglycan biosynthetic process"/>
    <property type="evidence" value="ECO:0007669"/>
    <property type="project" value="UniProtKB-UniRule"/>
</dbReference>
<dbReference type="AlphaFoldDB" id="A0A4R3KUQ8"/>
<comment type="similarity">
    <text evidence="3 13">Belongs to the D-alanine--D-alanine ligase family.</text>
</comment>
<keyword evidence="15" id="KW-0464">Manganese</keyword>
<keyword evidence="9 13" id="KW-0133">Cell shape</keyword>
<dbReference type="HAMAP" id="MF_00047">
    <property type="entry name" value="Dala_Dala_lig"/>
    <property type="match status" value="1"/>
</dbReference>
<feature type="binding site" evidence="15">
    <location>
        <position position="277"/>
    </location>
    <ligand>
        <name>Mg(2+)</name>
        <dbReference type="ChEBI" id="CHEBI:18420"/>
        <label>1</label>
    </ligand>
</feature>
<evidence type="ECO:0000256" key="9">
    <source>
        <dbReference type="ARBA" id="ARBA00022960"/>
    </source>
</evidence>
<name>A0A4R3KUQ8_9SPHI</name>
<keyword evidence="11 13" id="KW-0961">Cell wall biogenesis/degradation</keyword>
<evidence type="ECO:0000256" key="10">
    <source>
        <dbReference type="ARBA" id="ARBA00022984"/>
    </source>
</evidence>
<dbReference type="Pfam" id="PF01820">
    <property type="entry name" value="Dala_Dala_lig_N"/>
    <property type="match status" value="1"/>
</dbReference>
<evidence type="ECO:0000256" key="1">
    <source>
        <dbReference type="ARBA" id="ARBA00001936"/>
    </source>
</evidence>
<dbReference type="PROSITE" id="PS00844">
    <property type="entry name" value="DALA_DALA_LIGASE_2"/>
    <property type="match status" value="1"/>
</dbReference>
<evidence type="ECO:0000313" key="19">
    <source>
        <dbReference type="Proteomes" id="UP000295807"/>
    </source>
</evidence>
<accession>A0A4R3KUQ8</accession>
<dbReference type="GO" id="GO:0008360">
    <property type="term" value="P:regulation of cell shape"/>
    <property type="evidence" value="ECO:0007669"/>
    <property type="project" value="UniProtKB-KW"/>
</dbReference>
<evidence type="ECO:0000256" key="15">
    <source>
        <dbReference type="PIRSR" id="PIRSR039102-3"/>
    </source>
</evidence>
<dbReference type="Gene3D" id="3.30.1490.20">
    <property type="entry name" value="ATP-grasp fold, A domain"/>
    <property type="match status" value="1"/>
</dbReference>
<dbReference type="PANTHER" id="PTHR23132:SF23">
    <property type="entry name" value="D-ALANINE--D-ALANINE LIGASE B"/>
    <property type="match status" value="1"/>
</dbReference>
<dbReference type="SUPFAM" id="SSF56059">
    <property type="entry name" value="Glutathione synthetase ATP-binding domain-like"/>
    <property type="match status" value="1"/>
</dbReference>
<comment type="pathway">
    <text evidence="13">Cell wall biogenesis; peptidoglycan biosynthesis.</text>
</comment>
<reference evidence="18 19" key="1">
    <citation type="submission" date="2019-03" db="EMBL/GenBank/DDBJ databases">
        <title>Genomic Encyclopedia of Type Strains, Phase IV (KMG-IV): sequencing the most valuable type-strain genomes for metagenomic binning, comparative biology and taxonomic classification.</title>
        <authorList>
            <person name="Goeker M."/>
        </authorList>
    </citation>
    <scope>NUCLEOTIDE SEQUENCE [LARGE SCALE GENOMIC DNA]</scope>
    <source>
        <strain evidence="18 19">DSM 21100</strain>
    </source>
</reference>
<keyword evidence="7 16" id="KW-0547">Nucleotide-binding</keyword>
<keyword evidence="5 13" id="KW-0963">Cytoplasm</keyword>
<dbReference type="NCBIfam" id="NF002527">
    <property type="entry name" value="PRK01966.1-3"/>
    <property type="match status" value="1"/>
</dbReference>
<dbReference type="SUPFAM" id="SSF52440">
    <property type="entry name" value="PreATP-grasp domain"/>
    <property type="match status" value="1"/>
</dbReference>
<dbReference type="Gene3D" id="3.30.470.20">
    <property type="entry name" value="ATP-grasp fold, B domain"/>
    <property type="match status" value="1"/>
</dbReference>
<keyword evidence="8 16" id="KW-0067">ATP-binding</keyword>
<dbReference type="GO" id="GO:0005737">
    <property type="term" value="C:cytoplasm"/>
    <property type="evidence" value="ECO:0007669"/>
    <property type="project" value="UniProtKB-SubCell"/>
</dbReference>
<dbReference type="GO" id="GO:0008716">
    <property type="term" value="F:D-alanine-D-alanine ligase activity"/>
    <property type="evidence" value="ECO:0007669"/>
    <property type="project" value="UniProtKB-UniRule"/>
</dbReference>
<gene>
    <name evidence="13" type="primary">ddl</name>
    <name evidence="18" type="ORF">EDD80_103269</name>
</gene>
<feature type="binding site" evidence="15">
    <location>
        <position position="293"/>
    </location>
    <ligand>
        <name>Mg(2+)</name>
        <dbReference type="ChEBI" id="CHEBI:18420"/>
        <label>2</label>
    </ligand>
</feature>
<dbReference type="OrthoDB" id="9813261at2"/>
<sequence>MKKKIALLAGGFTGEYVISLQTADTIAANIDREKYEVYKVVISREGWFHEDGAGTRWPVDKNDFSIRLETSKVVFDVALIAIHGSPGEDGRLQGYLELLDIPYTTCDVTTSAITMNKSYTKNILAGTEGLHLAGSVQLFREWAAGMLESCRHLQLPLFVKPNNGGSSIGMSKVGSWEELEPALERAFREDGQVLVEEYIKGREYSVGAFRVGGELEVLPSTEIIPGRDFFDFEAKYSPGASEEITPGRLPENARLTLEQLVKEVYQRLNCRGAVRMDFIQEEETGHWYFIEVNTVPGQSENSILPRQIRASGRSMGEFYSLLIEEASRRND</sequence>
<feature type="active site" evidence="14">
    <location>
        <position position="166"/>
    </location>
</feature>
<dbReference type="GO" id="GO:0046872">
    <property type="term" value="F:metal ion binding"/>
    <property type="evidence" value="ECO:0007669"/>
    <property type="project" value="UniProtKB-KW"/>
</dbReference>
<dbReference type="Pfam" id="PF07478">
    <property type="entry name" value="Dala_Dala_lig_C"/>
    <property type="match status" value="1"/>
</dbReference>
<evidence type="ECO:0000313" key="18">
    <source>
        <dbReference type="EMBL" id="TCS88405.1"/>
    </source>
</evidence>